<dbReference type="GO" id="GO:0005975">
    <property type="term" value="P:carbohydrate metabolic process"/>
    <property type="evidence" value="ECO:0007669"/>
    <property type="project" value="InterPro"/>
</dbReference>
<dbReference type="Pfam" id="PF17168">
    <property type="entry name" value="DUF5127"/>
    <property type="match status" value="1"/>
</dbReference>
<proteinExistence type="predicted"/>
<protein>
    <submittedName>
        <fullName evidence="4">DUF4965 domain-containing protein</fullName>
    </submittedName>
</protein>
<evidence type="ECO:0000313" key="5">
    <source>
        <dbReference type="Proteomes" id="UP000464577"/>
    </source>
</evidence>
<dbReference type="InterPro" id="IPR008928">
    <property type="entry name" value="6-hairpin_glycosidase_sf"/>
</dbReference>
<dbReference type="PANTHER" id="PTHR31987:SF1">
    <property type="entry name" value="GLUTAMINASE A"/>
    <property type="match status" value="1"/>
</dbReference>
<dbReference type="SUPFAM" id="SSF48208">
    <property type="entry name" value="Six-hairpin glycosidases"/>
    <property type="match status" value="1"/>
</dbReference>
<evidence type="ECO:0000259" key="1">
    <source>
        <dbReference type="Pfam" id="PF16334"/>
    </source>
</evidence>
<dbReference type="AlphaFoldDB" id="A0A6P1VQU1"/>
<organism evidence="4 5">
    <name type="scientific">Spirosoma endbachense</name>
    <dbReference type="NCBI Taxonomy" id="2666025"/>
    <lineage>
        <taxon>Bacteria</taxon>
        <taxon>Pseudomonadati</taxon>
        <taxon>Bacteroidota</taxon>
        <taxon>Cytophagia</taxon>
        <taxon>Cytophagales</taxon>
        <taxon>Cytophagaceae</taxon>
        <taxon>Spirosoma</taxon>
    </lineage>
</organism>
<evidence type="ECO:0000259" key="2">
    <source>
        <dbReference type="Pfam" id="PF16335"/>
    </source>
</evidence>
<feature type="domain" description="DUF4964" evidence="1">
    <location>
        <begin position="24"/>
        <end position="82"/>
    </location>
</feature>
<dbReference type="InterPro" id="IPR032514">
    <property type="entry name" value="GtaA_central"/>
</dbReference>
<evidence type="ECO:0000259" key="3">
    <source>
        <dbReference type="Pfam" id="PF17168"/>
    </source>
</evidence>
<dbReference type="KEGG" id="senf:GJR95_08100"/>
<dbReference type="Pfam" id="PF16335">
    <property type="entry name" value="GtaA_6_Hairpin"/>
    <property type="match status" value="1"/>
</dbReference>
<dbReference type="InterPro" id="IPR052743">
    <property type="entry name" value="Glutaminase_GtaA"/>
</dbReference>
<evidence type="ECO:0000313" key="4">
    <source>
        <dbReference type="EMBL" id="QHV94984.1"/>
    </source>
</evidence>
<feature type="domain" description="Glutaminase A N-terminal" evidence="3">
    <location>
        <begin position="253"/>
        <end position="481"/>
    </location>
</feature>
<gene>
    <name evidence="4" type="ORF">GJR95_08100</name>
</gene>
<dbReference type="RefSeq" id="WP_162385400.1">
    <property type="nucleotide sequence ID" value="NZ_CP045997.1"/>
</dbReference>
<dbReference type="Gene3D" id="1.50.10.10">
    <property type="match status" value="1"/>
</dbReference>
<sequence length="837" mass="92366">MHDKKSTRLLFFLIVSLLIQGIHAQSLRPPAYPLVTHDPYFSVWSTTDKLTDSPTRHWTGKPQSLEGMIRVDGKVYQFLGAVPTTYAPILPTAELKPYTALYTTTKPGDGWEKPGFNASSWTSAPGPFGDTPEARTRWTNSESMKDGIYIRREFTYDGKADPANLLLSINHDDDVEVYLNGTKILAKPDYLNEYVNLPLSAEGQKALQAGKNVLAIHCVSPRGGSFIDVGIVNPIKSSAVTVATQTAVTVSATQTEYTFTAGPVGLTVNFLSPLLLDELEVASRPVTYVTFNAQSSDGKPHSVQILFTESATMATNTAGQNVLTKAGQAPGLSYQTVGTQDQPVLAQKGDNVRIDWGYAYLAVPQPSASSRTGSGKVADLKQLFFDKGQLSGTADKAMAEPAQTMAVAAVLDLGSVTKPIARHLMLAYDDLYSVQYFQQNLRAWWNRDGKTTMPDLLQTAEKDYSRLRQKCTAFDAKVRADAEKAGGKEYADLCVLAYRQAIAAHKIVAGPKGAGKEAPVLFFSKENFSNGSIGTVDITYPSAPLLLLYNNELAKGLLRFIFDYSESGRWKKDFPAHDVGTYPLANGQTYGEDMPVEEAGNMMILTAAVAQVDGKPDFAREHWPTLTKWVDFLKRDGFDPTNQLCTDDFAGHLARNANLSAKAIVGIACYGKLARMMGDQKTADEHFALARELARKWMQLDADGDHYALTFDKTAGSWSQKYNIVWDKLLDLNVFPEEVAKKEIAFYLNHQNTYGLPLDSRKTYTKSDWIMWTATLADSDADFQALIKPVWKFANETPSRVPLTDWHETTNAKQVGFQARSVVGGYYIKLLQKQLKK</sequence>
<keyword evidence="5" id="KW-1185">Reference proteome</keyword>
<dbReference type="InterPro" id="IPR032515">
    <property type="entry name" value="DUF4964"/>
</dbReference>
<name>A0A6P1VQU1_9BACT</name>
<dbReference type="SUPFAM" id="SSF49785">
    <property type="entry name" value="Galactose-binding domain-like"/>
    <property type="match status" value="1"/>
</dbReference>
<reference evidence="4 5" key="1">
    <citation type="submission" date="2019-11" db="EMBL/GenBank/DDBJ databases">
        <title>Spirosoma endbachense sp. nov., isolated from a natural salt meadow.</title>
        <authorList>
            <person name="Rojas J."/>
            <person name="Ambika Manirajan B."/>
            <person name="Ratering S."/>
            <person name="Suarez C."/>
            <person name="Geissler-Plaum R."/>
            <person name="Schnell S."/>
        </authorList>
    </citation>
    <scope>NUCLEOTIDE SEQUENCE [LARGE SCALE GENOMIC DNA]</scope>
    <source>
        <strain evidence="4 5">I-24</strain>
    </source>
</reference>
<dbReference type="Pfam" id="PF16334">
    <property type="entry name" value="DUF4964"/>
    <property type="match status" value="1"/>
</dbReference>
<accession>A0A6P1VQU1</accession>
<dbReference type="InterPro" id="IPR008979">
    <property type="entry name" value="Galactose-bd-like_sf"/>
</dbReference>
<dbReference type="Gene3D" id="2.60.120.260">
    <property type="entry name" value="Galactose-binding domain-like"/>
    <property type="match status" value="1"/>
</dbReference>
<dbReference type="Proteomes" id="UP000464577">
    <property type="component" value="Chromosome"/>
</dbReference>
<dbReference type="PANTHER" id="PTHR31987">
    <property type="entry name" value="GLUTAMINASE A-RELATED"/>
    <property type="match status" value="1"/>
</dbReference>
<dbReference type="InterPro" id="IPR012341">
    <property type="entry name" value="6hp_glycosidase-like_sf"/>
</dbReference>
<dbReference type="InterPro" id="IPR033433">
    <property type="entry name" value="GtaA_N"/>
</dbReference>
<feature type="domain" description="Glutaminase A central" evidence="2">
    <location>
        <begin position="487"/>
        <end position="830"/>
    </location>
</feature>
<dbReference type="EMBL" id="CP045997">
    <property type="protein sequence ID" value="QHV94984.1"/>
    <property type="molecule type" value="Genomic_DNA"/>
</dbReference>